<evidence type="ECO:0000313" key="3">
    <source>
        <dbReference type="Proteomes" id="UP000191691"/>
    </source>
</evidence>
<feature type="non-terminal residue" evidence="2">
    <location>
        <position position="1"/>
    </location>
</feature>
<evidence type="ECO:0000313" key="2">
    <source>
        <dbReference type="EMBL" id="OQE48151.1"/>
    </source>
</evidence>
<keyword evidence="3" id="KW-1185">Reference proteome</keyword>
<organism evidence="2 3">
    <name type="scientific">Penicillium nalgiovense</name>
    <dbReference type="NCBI Taxonomy" id="60175"/>
    <lineage>
        <taxon>Eukaryota</taxon>
        <taxon>Fungi</taxon>
        <taxon>Dikarya</taxon>
        <taxon>Ascomycota</taxon>
        <taxon>Pezizomycotina</taxon>
        <taxon>Eurotiomycetes</taxon>
        <taxon>Eurotiomycetidae</taxon>
        <taxon>Eurotiales</taxon>
        <taxon>Aspergillaceae</taxon>
        <taxon>Penicillium</taxon>
    </lineage>
</organism>
<feature type="compositionally biased region" description="Basic and acidic residues" evidence="1">
    <location>
        <begin position="22"/>
        <end position="37"/>
    </location>
</feature>
<dbReference type="Proteomes" id="UP000191691">
    <property type="component" value="Unassembled WGS sequence"/>
</dbReference>
<proteinExistence type="predicted"/>
<dbReference type="AlphaFoldDB" id="A0A1V6VBW6"/>
<feature type="non-terminal residue" evidence="2">
    <location>
        <position position="37"/>
    </location>
</feature>
<reference evidence="3" key="1">
    <citation type="journal article" date="2017" name="Nat. Microbiol.">
        <title>Global analysis of biosynthetic gene clusters reveals vast potential of secondary metabolite production in Penicillium species.</title>
        <authorList>
            <person name="Nielsen J.C."/>
            <person name="Grijseels S."/>
            <person name="Prigent S."/>
            <person name="Ji B."/>
            <person name="Dainat J."/>
            <person name="Nielsen K.F."/>
            <person name="Frisvad J.C."/>
            <person name="Workman M."/>
            <person name="Nielsen J."/>
        </authorList>
    </citation>
    <scope>NUCLEOTIDE SEQUENCE [LARGE SCALE GENOMIC DNA]</scope>
    <source>
        <strain evidence="3">IBT 13039</strain>
    </source>
</reference>
<name>A0A1V6VBW6_PENNA</name>
<dbReference type="EMBL" id="MOOB01000572">
    <property type="protein sequence ID" value="OQE48151.1"/>
    <property type="molecule type" value="Genomic_DNA"/>
</dbReference>
<feature type="region of interest" description="Disordered" evidence="1">
    <location>
        <begin position="13"/>
        <end position="37"/>
    </location>
</feature>
<protein>
    <submittedName>
        <fullName evidence="2">Uncharacterized protein</fullName>
    </submittedName>
</protein>
<sequence>IVAISGCRFGEATLGAPGNLDKTSRRGRPEVRTLRRS</sequence>
<accession>A0A1V6VBW6</accession>
<comment type="caution">
    <text evidence="2">The sequence shown here is derived from an EMBL/GenBank/DDBJ whole genome shotgun (WGS) entry which is preliminary data.</text>
</comment>
<evidence type="ECO:0000256" key="1">
    <source>
        <dbReference type="SAM" id="MobiDB-lite"/>
    </source>
</evidence>
<gene>
    <name evidence="2" type="ORF">PENNAL_c0572G04459</name>
</gene>